<proteinExistence type="predicted"/>
<name>A0AA89AN39_9ASTE</name>
<evidence type="ECO:0000313" key="3">
    <source>
        <dbReference type="Proteomes" id="UP001188597"/>
    </source>
</evidence>
<keyword evidence="3" id="KW-1185">Reference proteome</keyword>
<protein>
    <submittedName>
        <fullName evidence="2">Uncharacterized protein</fullName>
    </submittedName>
</protein>
<feature type="region of interest" description="Disordered" evidence="1">
    <location>
        <begin position="1"/>
        <end position="22"/>
    </location>
</feature>
<gene>
    <name evidence="2" type="ORF">RJ639_013170</name>
</gene>
<dbReference type="PANTHER" id="PTHR31170">
    <property type="entry name" value="BNAC04G53230D PROTEIN"/>
    <property type="match status" value="1"/>
</dbReference>
<comment type="caution">
    <text evidence="2">The sequence shown here is derived from an EMBL/GenBank/DDBJ whole genome shotgun (WGS) entry which is preliminary data.</text>
</comment>
<evidence type="ECO:0000256" key="1">
    <source>
        <dbReference type="SAM" id="MobiDB-lite"/>
    </source>
</evidence>
<dbReference type="AlphaFoldDB" id="A0AA89AN39"/>
<dbReference type="Proteomes" id="UP001188597">
    <property type="component" value="Unassembled WGS sequence"/>
</dbReference>
<dbReference type="Pfam" id="PF03140">
    <property type="entry name" value="DUF247"/>
    <property type="match status" value="2"/>
</dbReference>
<dbReference type="EMBL" id="JAVXUP010001723">
    <property type="protein sequence ID" value="KAK3008732.1"/>
    <property type="molecule type" value="Genomic_DNA"/>
</dbReference>
<organism evidence="2 3">
    <name type="scientific">Escallonia herrerae</name>
    <dbReference type="NCBI Taxonomy" id="1293975"/>
    <lineage>
        <taxon>Eukaryota</taxon>
        <taxon>Viridiplantae</taxon>
        <taxon>Streptophyta</taxon>
        <taxon>Embryophyta</taxon>
        <taxon>Tracheophyta</taxon>
        <taxon>Spermatophyta</taxon>
        <taxon>Magnoliopsida</taxon>
        <taxon>eudicotyledons</taxon>
        <taxon>Gunneridae</taxon>
        <taxon>Pentapetalae</taxon>
        <taxon>asterids</taxon>
        <taxon>campanulids</taxon>
        <taxon>Escalloniales</taxon>
        <taxon>Escalloniaceae</taxon>
        <taxon>Escallonia</taxon>
    </lineage>
</organism>
<evidence type="ECO:0000313" key="2">
    <source>
        <dbReference type="EMBL" id="KAK3008732.1"/>
    </source>
</evidence>
<reference evidence="2" key="1">
    <citation type="submission" date="2022-12" db="EMBL/GenBank/DDBJ databases">
        <title>Draft genome assemblies for two species of Escallonia (Escalloniales).</title>
        <authorList>
            <person name="Chanderbali A."/>
            <person name="Dervinis C."/>
            <person name="Anghel I."/>
            <person name="Soltis D."/>
            <person name="Soltis P."/>
            <person name="Zapata F."/>
        </authorList>
    </citation>
    <scope>NUCLEOTIDE SEQUENCE</scope>
    <source>
        <strain evidence="2">UCBG64.0493</strain>
        <tissue evidence="2">Leaf</tissue>
    </source>
</reference>
<dbReference type="InterPro" id="IPR004158">
    <property type="entry name" value="DUF247_pln"/>
</dbReference>
<accession>A0AA89AN39</accession>
<sequence length="264" mass="30111">MKDCSGRKAQPSSKASISRFPQKLRKLKESAYTPRIVSIGPYHKHDERPKDMEDHQKSYMNSLLSRVRPKPNQPADAAIKEITNKILEKVADARSCYAASYKRYDDVRRKNADHPQNGDPILGNTLVFLDVRHDLLLLENQIPMFVLQTLCDFSLVQPYTLFDLIISFFGKMLNLLKIRKVLMTETAAYLVIPHHIICYEIALDNIPHVLDLASSLKVGMHSTLNSARKKMNQVQAMLELLCRDCLRAHINCVSPRPHLPLTIA</sequence>